<dbReference type="RefSeq" id="WP_114303316.1">
    <property type="nucleotide sequence ID" value="NZ_QPIE01000003.1"/>
</dbReference>
<evidence type="ECO:0000313" key="2">
    <source>
        <dbReference type="Proteomes" id="UP000252172"/>
    </source>
</evidence>
<dbReference type="AlphaFoldDB" id="A0A368N054"/>
<keyword evidence="2" id="KW-1185">Reference proteome</keyword>
<dbReference type="OrthoDB" id="1275184at2"/>
<dbReference type="EMBL" id="QPIE01000003">
    <property type="protein sequence ID" value="RCU43463.1"/>
    <property type="molecule type" value="Genomic_DNA"/>
</dbReference>
<protein>
    <submittedName>
        <fullName evidence="1">Uncharacterized protein</fullName>
    </submittedName>
</protein>
<dbReference type="Proteomes" id="UP000252172">
    <property type="component" value="Unassembled WGS sequence"/>
</dbReference>
<accession>A0A368N054</accession>
<sequence>MRLKVIFFLLILFMIYSCEKSNRKSQPEPDADLPAPYDTVAIDSFSVGASSSVLTKPKTLLSDSLKKKVRN</sequence>
<organism evidence="1 2">
    <name type="scientific">Chryseobacterium lacus</name>
    <dbReference type="NCBI Taxonomy" id="2058346"/>
    <lineage>
        <taxon>Bacteria</taxon>
        <taxon>Pseudomonadati</taxon>
        <taxon>Bacteroidota</taxon>
        <taxon>Flavobacteriia</taxon>
        <taxon>Flavobacteriales</taxon>
        <taxon>Weeksellaceae</taxon>
        <taxon>Chryseobacterium group</taxon>
        <taxon>Chryseobacterium</taxon>
    </lineage>
</organism>
<proteinExistence type="predicted"/>
<dbReference type="PROSITE" id="PS51257">
    <property type="entry name" value="PROKAR_LIPOPROTEIN"/>
    <property type="match status" value="1"/>
</dbReference>
<reference evidence="1 2" key="1">
    <citation type="submission" date="2018-07" db="EMBL/GenBank/DDBJ databases">
        <title>Chryseobacterium lacus sp. nov., isolated from lake water.</title>
        <authorList>
            <person name="Li C.-M."/>
        </authorList>
    </citation>
    <scope>NUCLEOTIDE SEQUENCE [LARGE SCALE GENOMIC DNA]</scope>
    <source>
        <strain evidence="1 2">YLOS41</strain>
    </source>
</reference>
<gene>
    <name evidence="1" type="ORF">DQ356_04695</name>
</gene>
<name>A0A368N054_9FLAO</name>
<evidence type="ECO:0000313" key="1">
    <source>
        <dbReference type="EMBL" id="RCU43463.1"/>
    </source>
</evidence>
<comment type="caution">
    <text evidence="1">The sequence shown here is derived from an EMBL/GenBank/DDBJ whole genome shotgun (WGS) entry which is preliminary data.</text>
</comment>